<dbReference type="RefSeq" id="WP_003060463.1">
    <property type="nucleotide sequence ID" value="NZ_CP006704.1"/>
</dbReference>
<evidence type="ECO:0000256" key="1">
    <source>
        <dbReference type="ARBA" id="ARBA00004442"/>
    </source>
</evidence>
<sequence>MKKPMRISAAVLALTACGLAGAQSAGTWSARVGITHLSPDVSSGNLSAPSFPNTKVDAGSNTQLGGGITYMVTDNLALDVPLATPFKHDLTGAGAIAGVGKLGSTKAIPATLMLQYRFNEAKAAFRPYVGAGVTYAHFYGEKTTATLNGLSGGTLANPTTAELDDKFGALAQLGFVYQFNERWFVDASYSKSFLKTKIHLSSGQSISVRLNPDVFSMAIGYRF</sequence>
<dbReference type="EMBL" id="CP006704">
    <property type="protein sequence ID" value="AIJ49501.1"/>
    <property type="molecule type" value="Genomic_DNA"/>
</dbReference>
<dbReference type="AlphaFoldDB" id="A0A076PXU4"/>
<dbReference type="InterPro" id="IPR005618">
    <property type="entry name" value="OMPW"/>
</dbReference>
<dbReference type="PANTHER" id="PTHR36920">
    <property type="match status" value="1"/>
</dbReference>
<dbReference type="KEGG" id="ctes:O987_27250"/>
<comment type="subcellular location">
    <subcellularLocation>
        <location evidence="1">Cell outer membrane</location>
    </subcellularLocation>
</comment>
<dbReference type="PANTHER" id="PTHR36920:SF1">
    <property type="entry name" value="OUTER MEMBRANE PROTEIN W"/>
    <property type="match status" value="1"/>
</dbReference>
<evidence type="ECO:0000313" key="3">
    <source>
        <dbReference type="EMBL" id="AIJ49501.1"/>
    </source>
</evidence>
<dbReference type="SUPFAM" id="SSF56925">
    <property type="entry name" value="OMPA-like"/>
    <property type="match status" value="1"/>
</dbReference>
<name>A0A076PXU4_COMTE</name>
<protein>
    <submittedName>
        <fullName evidence="3">Membrane protein</fullName>
    </submittedName>
</protein>
<dbReference type="PROSITE" id="PS51257">
    <property type="entry name" value="PROKAR_LIPOPROTEIN"/>
    <property type="match status" value="1"/>
</dbReference>
<accession>A0A076PXU4</accession>
<organism evidence="3 4">
    <name type="scientific">Comamonas testosteroni TK102</name>
    <dbReference type="NCBI Taxonomy" id="1392005"/>
    <lineage>
        <taxon>Bacteria</taxon>
        <taxon>Pseudomonadati</taxon>
        <taxon>Pseudomonadota</taxon>
        <taxon>Betaproteobacteria</taxon>
        <taxon>Burkholderiales</taxon>
        <taxon>Comamonadaceae</taxon>
        <taxon>Comamonas</taxon>
    </lineage>
</organism>
<dbReference type="GO" id="GO:0055085">
    <property type="term" value="P:transmembrane transport"/>
    <property type="evidence" value="ECO:0007669"/>
    <property type="project" value="TreeGrafter"/>
</dbReference>
<evidence type="ECO:0000256" key="2">
    <source>
        <dbReference type="SAM" id="SignalP"/>
    </source>
</evidence>
<dbReference type="GO" id="GO:0009279">
    <property type="term" value="C:cell outer membrane"/>
    <property type="evidence" value="ECO:0007669"/>
    <property type="project" value="UniProtKB-SubCell"/>
</dbReference>
<dbReference type="Gene3D" id="2.40.160.20">
    <property type="match status" value="1"/>
</dbReference>
<evidence type="ECO:0000313" key="4">
    <source>
        <dbReference type="Proteomes" id="UP000028782"/>
    </source>
</evidence>
<feature type="chain" id="PRO_5001716681" evidence="2">
    <location>
        <begin position="23"/>
        <end position="223"/>
    </location>
</feature>
<proteinExistence type="predicted"/>
<dbReference type="InterPro" id="IPR011250">
    <property type="entry name" value="OMP/PagP_B-barrel"/>
</dbReference>
<gene>
    <name evidence="3" type="ORF">O987_27250</name>
</gene>
<reference evidence="3 4" key="1">
    <citation type="journal article" date="2014" name="Genome Announc.">
        <title>Complete Genome Sequence of Polychlorinated Biphenyl Degrader Comamonas testosteroni TK102 (NBRC 109938).</title>
        <authorList>
            <person name="Fukuda K."/>
            <person name="Hosoyama A."/>
            <person name="Tsuchikane K."/>
            <person name="Ohji S."/>
            <person name="Yamazoe A."/>
            <person name="Fujita N."/>
            <person name="Shintani M."/>
            <person name="Kimbara K."/>
        </authorList>
    </citation>
    <scope>NUCLEOTIDE SEQUENCE [LARGE SCALE GENOMIC DNA]</scope>
    <source>
        <strain evidence="3">TK102</strain>
    </source>
</reference>
<dbReference type="HOGENOM" id="CLU_042505_1_1_4"/>
<feature type="signal peptide" evidence="2">
    <location>
        <begin position="1"/>
        <end position="22"/>
    </location>
</feature>
<dbReference type="Pfam" id="PF03922">
    <property type="entry name" value="OmpW"/>
    <property type="match status" value="1"/>
</dbReference>
<dbReference type="Proteomes" id="UP000028782">
    <property type="component" value="Chromosome"/>
</dbReference>
<keyword evidence="2" id="KW-0732">Signal</keyword>